<evidence type="ECO:0000256" key="7">
    <source>
        <dbReference type="RuleBase" id="RU362018"/>
    </source>
</evidence>
<feature type="domain" description="Concentrative nucleoside transporter C-terminal" evidence="9">
    <location>
        <begin position="352"/>
        <end position="577"/>
    </location>
</feature>
<evidence type="ECO:0000256" key="5">
    <source>
        <dbReference type="ARBA" id="ARBA00022989"/>
    </source>
</evidence>
<keyword evidence="3" id="KW-1003">Cell membrane</keyword>
<dbReference type="InterPro" id="IPR002668">
    <property type="entry name" value="CNT_N_dom"/>
</dbReference>
<keyword evidence="5 7" id="KW-1133">Transmembrane helix</keyword>
<dbReference type="InterPro" id="IPR008276">
    <property type="entry name" value="C_nuclsd_transpt"/>
</dbReference>
<feature type="transmembrane region" description="Helical" evidence="7">
    <location>
        <begin position="557"/>
        <end position="581"/>
    </location>
</feature>
<accession>A0ABP0FSS3</accession>
<protein>
    <recommendedName>
        <fullName evidence="7">Sodium/nucleoside cotransporter</fullName>
    </recommendedName>
</protein>
<dbReference type="Pfam" id="PF01773">
    <property type="entry name" value="Nucleos_tra2_N"/>
    <property type="match status" value="1"/>
</dbReference>
<proteinExistence type="inferred from homology"/>
<dbReference type="PANTHER" id="PTHR10590:SF4">
    <property type="entry name" value="SOLUTE CARRIER FAMILY 28 MEMBER 3"/>
    <property type="match status" value="1"/>
</dbReference>
<dbReference type="Pfam" id="PF07670">
    <property type="entry name" value="Gate"/>
    <property type="match status" value="1"/>
</dbReference>
<dbReference type="InterPro" id="IPR011642">
    <property type="entry name" value="Gate_dom"/>
</dbReference>
<evidence type="ECO:0000256" key="6">
    <source>
        <dbReference type="ARBA" id="ARBA00023136"/>
    </source>
</evidence>
<evidence type="ECO:0000313" key="12">
    <source>
        <dbReference type="Proteomes" id="UP001642483"/>
    </source>
</evidence>
<feature type="transmembrane region" description="Helical" evidence="7">
    <location>
        <begin position="188"/>
        <end position="207"/>
    </location>
</feature>
<evidence type="ECO:0000256" key="1">
    <source>
        <dbReference type="ARBA" id="ARBA00004651"/>
    </source>
</evidence>
<feature type="transmembrane region" description="Helical" evidence="7">
    <location>
        <begin position="410"/>
        <end position="432"/>
    </location>
</feature>
<feature type="transmembrane region" description="Helical" evidence="7">
    <location>
        <begin position="444"/>
        <end position="463"/>
    </location>
</feature>
<keyword evidence="4 7" id="KW-0812">Transmembrane</keyword>
<dbReference type="NCBIfam" id="TIGR00804">
    <property type="entry name" value="nupC"/>
    <property type="match status" value="1"/>
</dbReference>
<feature type="transmembrane region" description="Helical" evidence="7">
    <location>
        <begin position="137"/>
        <end position="156"/>
    </location>
</feature>
<evidence type="ECO:0000256" key="2">
    <source>
        <dbReference type="ARBA" id="ARBA00009033"/>
    </source>
</evidence>
<dbReference type="InterPro" id="IPR011657">
    <property type="entry name" value="CNT_C_dom"/>
</dbReference>
<evidence type="ECO:0000259" key="8">
    <source>
        <dbReference type="Pfam" id="PF01773"/>
    </source>
</evidence>
<evidence type="ECO:0000313" key="11">
    <source>
        <dbReference type="EMBL" id="CAK8682689.1"/>
    </source>
</evidence>
<keyword evidence="12" id="KW-1185">Reference proteome</keyword>
<feature type="transmembrane region" description="Helical" evidence="7">
    <location>
        <begin position="351"/>
        <end position="372"/>
    </location>
</feature>
<dbReference type="PANTHER" id="PTHR10590">
    <property type="entry name" value="SODIUM/NUCLEOSIDE COTRANSPORTER"/>
    <property type="match status" value="1"/>
</dbReference>
<feature type="transmembrane region" description="Helical" evidence="7">
    <location>
        <begin position="227"/>
        <end position="248"/>
    </location>
</feature>
<gene>
    <name evidence="11" type="ORF">CVLEPA_LOCUS13333</name>
</gene>
<keyword evidence="6 7" id="KW-0472">Membrane</keyword>
<keyword evidence="7" id="KW-0813">Transport</keyword>
<name>A0ABP0FSS3_CLALP</name>
<dbReference type="Pfam" id="PF07662">
    <property type="entry name" value="Nucleos_tra2_C"/>
    <property type="match status" value="1"/>
</dbReference>
<feature type="transmembrane region" description="Helical" evidence="7">
    <location>
        <begin position="522"/>
        <end position="545"/>
    </location>
</feature>
<comment type="caution">
    <text evidence="11">The sequence shown here is derived from an EMBL/GenBank/DDBJ whole genome shotgun (WGS) entry which is preliminary data.</text>
</comment>
<evidence type="ECO:0000256" key="4">
    <source>
        <dbReference type="ARBA" id="ARBA00022692"/>
    </source>
</evidence>
<evidence type="ECO:0000259" key="10">
    <source>
        <dbReference type="Pfam" id="PF07670"/>
    </source>
</evidence>
<evidence type="ECO:0000259" key="9">
    <source>
        <dbReference type="Pfam" id="PF07662"/>
    </source>
</evidence>
<sequence length="643" mass="70991">MSRSHEHQFSSRLEEDLSYVADFTATAEVPTSVNELFHKEYESDMKNVAQVPKDYPSASSKIQGCDSFQVDGVNKTDEESSTLAPLPSHESIDVDSSRIKSTQKRLSLSVTEEHEKKMEELDICDNHEKNTKDTANILLKLFIAFLFVCLIIWIAVDTSKRPRQIISGLGYLVVLFGLFITSKYPDKVVWRPVLWGLLIQICLGLFVLRTQAGFDAFNWLGHLVETFINYVDVAAAFVFGASFADHYFAFKVLPLVLYFSSFISILYYLGAMQWIILKLAWLMQISLNTSATESMVAAGNIFVGQTESPLLIRPYLEDLTTSELHAVMTAGFGTIAGSVLGAYISFGIQPLYVITACVMAAPCALAVSKLVYPETKQSKFLNCEGLALRHTDQHNILEAAFVGASQAIPLILNIGGNLIAFLSLLAAVNGFLNWFGGLVDYPQLSFEVICSYIFMPVSFLMGVDWQDCFKAGELIGKKIFLNEFIAYQSLAEMIKLRDSGIVPKIQPDTGVVNWVDEHTEAIVTYALCGFANFGSVGIMLGGLGSMVESRQSEMTKIVLRALVAGVFVSILNACIAGFLYVPRPIICDGMLATTNWTYAEPGRLHQCCLPTLYSKNTTIAMNCCTSFNWTNTGYVLNCSAMTG</sequence>
<dbReference type="Proteomes" id="UP001642483">
    <property type="component" value="Unassembled WGS sequence"/>
</dbReference>
<comment type="similarity">
    <text evidence="2 7">Belongs to the concentrative nucleoside transporter (CNT) (TC 2.A.41) family.</text>
</comment>
<organism evidence="11 12">
    <name type="scientific">Clavelina lepadiformis</name>
    <name type="common">Light-bulb sea squirt</name>
    <name type="synonym">Ascidia lepadiformis</name>
    <dbReference type="NCBI Taxonomy" id="159417"/>
    <lineage>
        <taxon>Eukaryota</taxon>
        <taxon>Metazoa</taxon>
        <taxon>Chordata</taxon>
        <taxon>Tunicata</taxon>
        <taxon>Ascidiacea</taxon>
        <taxon>Aplousobranchia</taxon>
        <taxon>Clavelinidae</taxon>
        <taxon>Clavelina</taxon>
    </lineage>
</organism>
<reference evidence="11 12" key="1">
    <citation type="submission" date="2024-02" db="EMBL/GenBank/DDBJ databases">
        <authorList>
            <person name="Daric V."/>
            <person name="Darras S."/>
        </authorList>
    </citation>
    <scope>NUCLEOTIDE SEQUENCE [LARGE SCALE GENOMIC DNA]</scope>
</reference>
<dbReference type="InterPro" id="IPR018270">
    <property type="entry name" value="C_nuclsd_transpt_met_bac"/>
</dbReference>
<evidence type="ECO:0000256" key="3">
    <source>
        <dbReference type="ARBA" id="ARBA00022475"/>
    </source>
</evidence>
<feature type="transmembrane region" description="Helical" evidence="7">
    <location>
        <begin position="162"/>
        <end position="181"/>
    </location>
</feature>
<feature type="domain" description="Nucleoside transporter/FeoB GTPase Gate" evidence="10">
    <location>
        <begin position="249"/>
        <end position="347"/>
    </location>
</feature>
<feature type="transmembrane region" description="Helical" evidence="7">
    <location>
        <begin position="255"/>
        <end position="276"/>
    </location>
</feature>
<comment type="subcellular location">
    <subcellularLocation>
        <location evidence="1">Cell membrane</location>
        <topology evidence="1">Multi-pass membrane protein</topology>
    </subcellularLocation>
</comment>
<feature type="domain" description="Concentrative nucleoside transporter N-terminal" evidence="8">
    <location>
        <begin position="169"/>
        <end position="241"/>
    </location>
</feature>
<dbReference type="EMBL" id="CAWYQH010000096">
    <property type="protein sequence ID" value="CAK8682689.1"/>
    <property type="molecule type" value="Genomic_DNA"/>
</dbReference>
<feature type="transmembrane region" description="Helical" evidence="7">
    <location>
        <begin position="324"/>
        <end position="344"/>
    </location>
</feature>